<evidence type="ECO:0000313" key="2">
    <source>
        <dbReference type="WBParaSite" id="ALUE_0001476201-mRNA-1"/>
    </source>
</evidence>
<dbReference type="WBParaSite" id="ALUE_0001476201-mRNA-1">
    <property type="protein sequence ID" value="ALUE_0001476201-mRNA-1"/>
    <property type="gene ID" value="ALUE_0001476201"/>
</dbReference>
<proteinExistence type="predicted"/>
<reference evidence="2" key="1">
    <citation type="submission" date="2017-02" db="UniProtKB">
        <authorList>
            <consortium name="WormBaseParasite"/>
        </authorList>
    </citation>
    <scope>IDENTIFICATION</scope>
</reference>
<protein>
    <submittedName>
        <fullName evidence="2">Transmembrane protein</fullName>
    </submittedName>
</protein>
<organism evidence="1 2">
    <name type="scientific">Ascaris lumbricoides</name>
    <name type="common">Giant roundworm</name>
    <dbReference type="NCBI Taxonomy" id="6252"/>
    <lineage>
        <taxon>Eukaryota</taxon>
        <taxon>Metazoa</taxon>
        <taxon>Ecdysozoa</taxon>
        <taxon>Nematoda</taxon>
        <taxon>Chromadorea</taxon>
        <taxon>Rhabditida</taxon>
        <taxon>Spirurina</taxon>
        <taxon>Ascaridomorpha</taxon>
        <taxon>Ascaridoidea</taxon>
        <taxon>Ascarididae</taxon>
        <taxon>Ascaris</taxon>
    </lineage>
</organism>
<evidence type="ECO:0000313" key="1">
    <source>
        <dbReference type="Proteomes" id="UP000036681"/>
    </source>
</evidence>
<accession>A0A0M3IAV7</accession>
<keyword evidence="1" id="KW-1185">Reference proteome</keyword>
<name>A0A0M3IAV7_ASCLU</name>
<sequence length="94" mass="10562">MPPHAGLVRGFAASWCFVIVHTATLDSAVLLPYRVAPLILPKLLTARSVGGALLLGWPMRTMLVSDVHFQRTTIDAFWHLRWKAMLARRTRPQS</sequence>
<dbReference type="Proteomes" id="UP000036681">
    <property type="component" value="Unplaced"/>
</dbReference>
<dbReference type="AlphaFoldDB" id="A0A0M3IAV7"/>